<keyword evidence="2" id="KW-1185">Reference proteome</keyword>
<organism evidence="1 2">
    <name type="scientific">Citrobacter meridianamericanus</name>
    <dbReference type="NCBI Taxonomy" id="2894201"/>
    <lineage>
        <taxon>Bacteria</taxon>
        <taxon>Pseudomonadati</taxon>
        <taxon>Pseudomonadota</taxon>
        <taxon>Gammaproteobacteria</taxon>
        <taxon>Enterobacterales</taxon>
        <taxon>Enterobacteriaceae</taxon>
        <taxon>Citrobacter</taxon>
    </lineage>
</organism>
<dbReference type="RefSeq" id="WP_210904930.1">
    <property type="nucleotide sequence ID" value="NZ_JAJJVQ010000002.1"/>
</dbReference>
<reference evidence="1" key="1">
    <citation type="submission" date="2021-11" db="EMBL/GenBank/DDBJ databases">
        <title>Citrobacter meridianamericanus sp. nov. isolated from soil.</title>
        <authorList>
            <person name="Furlan J.P.R."/>
            <person name="Stehling E.G."/>
        </authorList>
    </citation>
    <scope>NUCLEOTIDE SEQUENCE</scope>
    <source>
        <strain evidence="1">BR102</strain>
    </source>
</reference>
<protein>
    <submittedName>
        <fullName evidence="1">Uncharacterized protein</fullName>
    </submittedName>
</protein>
<dbReference type="Proteomes" id="UP001139290">
    <property type="component" value="Unassembled WGS sequence"/>
</dbReference>
<dbReference type="EMBL" id="JAJJVQ010000002">
    <property type="protein sequence ID" value="MCO5781449.1"/>
    <property type="molecule type" value="Genomic_DNA"/>
</dbReference>
<gene>
    <name evidence="1" type="ORF">LOD26_08920</name>
</gene>
<name>A0ABT1B6H2_9ENTR</name>
<sequence>MVFVNEKLLPEGRACNDFGREQVAFHNHSRLEKPLPPLRLLHGEACFKRKSDSGAALYEIKEKYNIIEIK</sequence>
<comment type="caution">
    <text evidence="1">The sequence shown here is derived from an EMBL/GenBank/DDBJ whole genome shotgun (WGS) entry which is preliminary data.</text>
</comment>
<accession>A0ABT1B6H2</accession>
<evidence type="ECO:0000313" key="1">
    <source>
        <dbReference type="EMBL" id="MCO5781449.1"/>
    </source>
</evidence>
<evidence type="ECO:0000313" key="2">
    <source>
        <dbReference type="Proteomes" id="UP001139290"/>
    </source>
</evidence>
<proteinExistence type="predicted"/>